<evidence type="ECO:0000313" key="4">
    <source>
        <dbReference type="Proteomes" id="UP000665043"/>
    </source>
</evidence>
<feature type="compositionally biased region" description="Polar residues" evidence="1">
    <location>
        <begin position="26"/>
        <end position="35"/>
    </location>
</feature>
<reference evidence="3 4" key="1">
    <citation type="submission" date="2019-12" db="EMBL/GenBank/DDBJ databases">
        <title>The whole genome sequencing of a strain isolated from a Mars analog, Dalangtan Playa.</title>
        <authorList>
            <person name="Huang T."/>
        </authorList>
    </citation>
    <scope>NUCLEOTIDE SEQUENCE [LARGE SCALE GENOMIC DNA]</scope>
    <source>
        <strain evidence="3 4">DP4-553-S</strain>
    </source>
</reference>
<dbReference type="PANTHER" id="PTHR19328">
    <property type="entry name" value="HEDGEHOG-INTERACTING PROTEIN"/>
    <property type="match status" value="1"/>
</dbReference>
<dbReference type="Pfam" id="PF07995">
    <property type="entry name" value="GSDH"/>
    <property type="match status" value="1"/>
</dbReference>
<dbReference type="InterPro" id="IPR012938">
    <property type="entry name" value="Glc/Sorbosone_DH"/>
</dbReference>
<dbReference type="RefSeq" id="WP_209366642.1">
    <property type="nucleotide sequence ID" value="NZ_CP046956.1"/>
</dbReference>
<organism evidence="3 4">
    <name type="scientific">Sediminibacillus dalangtanensis</name>
    <dbReference type="NCBI Taxonomy" id="2729421"/>
    <lineage>
        <taxon>Bacteria</taxon>
        <taxon>Bacillati</taxon>
        <taxon>Bacillota</taxon>
        <taxon>Bacilli</taxon>
        <taxon>Bacillales</taxon>
        <taxon>Bacillaceae</taxon>
        <taxon>Sediminibacillus</taxon>
    </lineage>
</organism>
<dbReference type="PANTHER" id="PTHR19328:SF13">
    <property type="entry name" value="HIPL1 PROTEIN"/>
    <property type="match status" value="1"/>
</dbReference>
<dbReference type="InterPro" id="IPR011042">
    <property type="entry name" value="6-blade_b-propeller_TolB-like"/>
</dbReference>
<keyword evidence="4" id="KW-1185">Reference proteome</keyword>
<feature type="region of interest" description="Disordered" evidence="1">
    <location>
        <begin position="26"/>
        <end position="45"/>
    </location>
</feature>
<sequence>MEGKYEENGFDRTLFLLIASGCSDSTKPEGNQLDDNQPEGPLSGKHEVDTIASELEEPWEIVRWENTLYISERTGTIVKISLDDRDLARKPVQLDETLAEVSEAGLLGFAFPDSFSEDKEAFVYYSYSKGQNVYQRVARVEEKADRWKETGVLLDNIPGGQVHHGGRIEIGPDDKLYVTIGDATKQSAAQDLGSLSGSILRINQDGSIPKDNPDPQSPIYSWGHRNPQGLAWDDQGNLYATEHGDQAHDEINLIKPGNNYGWPQIEGDRKQQEMERPLVHSGEKTWAPSGMDYKDGVFLFASLRGEALRRFDPESNRQEVVVEGYGRIRDVLATNDGVYFITNNTDGRGTPVKQDDRLLFMADD</sequence>
<dbReference type="SUPFAM" id="SSF50952">
    <property type="entry name" value="Soluble quinoprotein glucose dehydrogenase"/>
    <property type="match status" value="1"/>
</dbReference>
<gene>
    <name evidence="3" type="ORF">ERJ70_01380</name>
</gene>
<evidence type="ECO:0000256" key="1">
    <source>
        <dbReference type="SAM" id="MobiDB-lite"/>
    </source>
</evidence>
<name>A0ABX7VR99_9BACI</name>
<dbReference type="InterPro" id="IPR011041">
    <property type="entry name" value="Quinoprot_gluc/sorb_DH_b-prop"/>
</dbReference>
<feature type="domain" description="Glucose/Sorbosone dehydrogenase" evidence="2">
    <location>
        <begin position="55"/>
        <end position="348"/>
    </location>
</feature>
<dbReference type="Proteomes" id="UP000665043">
    <property type="component" value="Chromosome"/>
</dbReference>
<evidence type="ECO:0000259" key="2">
    <source>
        <dbReference type="Pfam" id="PF07995"/>
    </source>
</evidence>
<dbReference type="EMBL" id="CP046956">
    <property type="protein sequence ID" value="QTM98090.1"/>
    <property type="molecule type" value="Genomic_DNA"/>
</dbReference>
<accession>A0ABX7VR99</accession>
<evidence type="ECO:0000313" key="3">
    <source>
        <dbReference type="EMBL" id="QTM98090.1"/>
    </source>
</evidence>
<dbReference type="Gene3D" id="2.120.10.30">
    <property type="entry name" value="TolB, C-terminal domain"/>
    <property type="match status" value="1"/>
</dbReference>
<proteinExistence type="predicted"/>
<protein>
    <submittedName>
        <fullName evidence="3">Quinoprotein glucose dehydrogenase</fullName>
    </submittedName>
</protein>